<comment type="caution">
    <text evidence="5">The sequence shown here is derived from an EMBL/GenBank/DDBJ whole genome shotgun (WGS) entry which is preliminary data.</text>
</comment>
<dbReference type="Pfam" id="PF14226">
    <property type="entry name" value="DIOX_N"/>
    <property type="match status" value="1"/>
</dbReference>
<keyword evidence="2" id="KW-0560">Oxidoreductase</keyword>
<accession>A0A8H4J6K7</accession>
<evidence type="ECO:0000313" key="6">
    <source>
        <dbReference type="Proteomes" id="UP000572817"/>
    </source>
</evidence>
<dbReference type="InterPro" id="IPR026992">
    <property type="entry name" value="DIOX_N"/>
</dbReference>
<protein>
    <recommendedName>
        <fullName evidence="4">Non-haem dioxygenase N-terminal domain-containing protein</fullName>
    </recommendedName>
</protein>
<feature type="domain" description="Non-haem dioxygenase N-terminal" evidence="4">
    <location>
        <begin position="11"/>
        <end position="159"/>
    </location>
</feature>
<organism evidence="5 6">
    <name type="scientific">Botryosphaeria dothidea</name>
    <dbReference type="NCBI Taxonomy" id="55169"/>
    <lineage>
        <taxon>Eukaryota</taxon>
        <taxon>Fungi</taxon>
        <taxon>Dikarya</taxon>
        <taxon>Ascomycota</taxon>
        <taxon>Pezizomycotina</taxon>
        <taxon>Dothideomycetes</taxon>
        <taxon>Dothideomycetes incertae sedis</taxon>
        <taxon>Botryosphaeriales</taxon>
        <taxon>Botryosphaeriaceae</taxon>
        <taxon>Botryosphaeria</taxon>
    </lineage>
</organism>
<dbReference type="SUPFAM" id="SSF51197">
    <property type="entry name" value="Clavaminate synthase-like"/>
    <property type="match status" value="1"/>
</dbReference>
<dbReference type="OrthoDB" id="288590at2759"/>
<evidence type="ECO:0000256" key="3">
    <source>
        <dbReference type="ARBA" id="ARBA00023004"/>
    </source>
</evidence>
<dbReference type="GO" id="GO:0046872">
    <property type="term" value="F:metal ion binding"/>
    <property type="evidence" value="ECO:0007669"/>
    <property type="project" value="UniProtKB-KW"/>
</dbReference>
<dbReference type="EMBL" id="WWBZ02000002">
    <property type="protein sequence ID" value="KAF4312697.1"/>
    <property type="molecule type" value="Genomic_DNA"/>
</dbReference>
<dbReference type="Proteomes" id="UP000572817">
    <property type="component" value="Unassembled WGS sequence"/>
</dbReference>
<reference evidence="5" key="1">
    <citation type="submission" date="2020-04" db="EMBL/GenBank/DDBJ databases">
        <title>Genome Assembly and Annotation of Botryosphaeria dothidea sdau 11-99, a Latent Pathogen of Apple Fruit Ring Rot in China.</title>
        <authorList>
            <person name="Yu C."/>
            <person name="Diao Y."/>
            <person name="Lu Q."/>
            <person name="Zhao J."/>
            <person name="Cui S."/>
            <person name="Peng C."/>
            <person name="He B."/>
            <person name="Liu H."/>
        </authorList>
    </citation>
    <scope>NUCLEOTIDE SEQUENCE [LARGE SCALE GENOMIC DNA]</scope>
    <source>
        <strain evidence="5">Sdau11-99</strain>
    </source>
</reference>
<proteinExistence type="predicted"/>
<dbReference type="AlphaFoldDB" id="A0A8H4J6K7"/>
<evidence type="ECO:0000313" key="5">
    <source>
        <dbReference type="EMBL" id="KAF4312697.1"/>
    </source>
</evidence>
<evidence type="ECO:0000256" key="1">
    <source>
        <dbReference type="ARBA" id="ARBA00022723"/>
    </source>
</evidence>
<evidence type="ECO:0000259" key="4">
    <source>
        <dbReference type="Pfam" id="PF14226"/>
    </source>
</evidence>
<dbReference type="PANTHER" id="PTHR10209">
    <property type="entry name" value="OXIDOREDUCTASE, 2OG-FE II OXYGENASE FAMILY PROTEIN"/>
    <property type="match status" value="1"/>
</dbReference>
<dbReference type="PANTHER" id="PTHR10209:SF885">
    <property type="entry name" value="2OG-FE(II) OXYGENASE FAMILY, PUTATIVE (AFU_ORTHOLOGUE AFUA_2G00750)-RELATED"/>
    <property type="match status" value="1"/>
</dbReference>
<gene>
    <name evidence="5" type="ORF">GTA08_BOTSDO12004</name>
</gene>
<dbReference type="GO" id="GO:0016491">
    <property type="term" value="F:oxidoreductase activity"/>
    <property type="evidence" value="ECO:0007669"/>
    <property type="project" value="UniProtKB-KW"/>
</dbReference>
<dbReference type="Gene3D" id="2.60.120.330">
    <property type="entry name" value="B-lactam Antibiotic, Isopenicillin N Synthase, Chain"/>
    <property type="match status" value="1"/>
</dbReference>
<evidence type="ECO:0000256" key="2">
    <source>
        <dbReference type="ARBA" id="ARBA00023002"/>
    </source>
</evidence>
<keyword evidence="1" id="KW-0479">Metal-binding</keyword>
<keyword evidence="3" id="KW-0408">Iron</keyword>
<name>A0A8H4J6K7_9PEZI</name>
<sequence length="288" mass="31390">MTTATTSDPALPIIDISPFLSSADSSPTARASTVTALSHACRTTGFFYLTGHDIPSATLAQILDLARRFFLESSDADKAAIARRDAGSVEKSVVHGNEVLVGGDGARGYQKIGENVTKGRRDWHEAVDLYEDWSVVDGGKAESGGVPYDVLQGQNLWPRHPPELRDLYTAYIERVKGVGTAVMRAMGEALGLGETGGEDGEDADVFVRATRRSFWAMRLIGYPGLPEGEGQKEGFSCGEHTGTFFSQISYKRTIQNIERQRGPPKEKGRRKVSMPIPHSVWIEALMKC</sequence>
<dbReference type="InterPro" id="IPR027443">
    <property type="entry name" value="IPNS-like_sf"/>
</dbReference>
<keyword evidence="6" id="KW-1185">Reference proteome</keyword>